<gene>
    <name evidence="3" type="ORF">FUG_LOCUS462794</name>
    <name evidence="2" type="ORF">MDCFG202_LOCUS297785</name>
</gene>
<name>A0A4E9EGV3_GIBZA</name>
<dbReference type="EMBL" id="CAJPIJ010000141">
    <property type="protein sequence ID" value="CAG1987642.1"/>
    <property type="molecule type" value="Genomic_DNA"/>
</dbReference>
<reference evidence="2" key="2">
    <citation type="submission" date="2021-03" db="EMBL/GenBank/DDBJ databases">
        <authorList>
            <person name="Alouane T."/>
            <person name="Langin T."/>
            <person name="Bonhomme L."/>
        </authorList>
    </citation>
    <scope>NUCLEOTIDE SEQUENCE</scope>
    <source>
        <strain evidence="2">MDC_Fg202</strain>
    </source>
</reference>
<dbReference type="Proteomes" id="UP000746612">
    <property type="component" value="Unassembled WGS sequence"/>
</dbReference>
<accession>A0A4E9EGV3</accession>
<evidence type="ECO:0000256" key="1">
    <source>
        <dbReference type="SAM" id="Phobius"/>
    </source>
</evidence>
<sequence>MTAQSLVQASSTPLGVLVLLFLFLFLKLLLFLLMNLFFMFPPLLSFQSCLILFTPLLLLLGSP</sequence>
<feature type="transmembrane region" description="Helical" evidence="1">
    <location>
        <begin position="12"/>
        <end position="38"/>
    </location>
</feature>
<reference evidence="3" key="1">
    <citation type="submission" date="2019-04" db="EMBL/GenBank/DDBJ databases">
        <authorList>
            <person name="Melise S."/>
            <person name="Noan J."/>
            <person name="Okalmin O."/>
        </authorList>
    </citation>
    <scope>NUCLEOTIDE SEQUENCE</scope>
    <source>
        <strain evidence="3">FN9</strain>
    </source>
</reference>
<dbReference type="AlphaFoldDB" id="A0A4E9EGV3"/>
<evidence type="ECO:0000313" key="3">
    <source>
        <dbReference type="EMBL" id="VIO62010.1"/>
    </source>
</evidence>
<keyword evidence="1" id="KW-0812">Transmembrane</keyword>
<keyword evidence="1" id="KW-0472">Membrane</keyword>
<organism evidence="3">
    <name type="scientific">Gibberella zeae</name>
    <name type="common">Wheat head blight fungus</name>
    <name type="synonym">Fusarium graminearum</name>
    <dbReference type="NCBI Taxonomy" id="5518"/>
    <lineage>
        <taxon>Eukaryota</taxon>
        <taxon>Fungi</taxon>
        <taxon>Dikarya</taxon>
        <taxon>Ascomycota</taxon>
        <taxon>Pezizomycotina</taxon>
        <taxon>Sordariomycetes</taxon>
        <taxon>Hypocreomycetidae</taxon>
        <taxon>Hypocreales</taxon>
        <taxon>Nectriaceae</taxon>
        <taxon>Fusarium</taxon>
    </lineage>
</organism>
<keyword evidence="1" id="KW-1133">Transmembrane helix</keyword>
<evidence type="ECO:0000313" key="2">
    <source>
        <dbReference type="EMBL" id="CAG1987642.1"/>
    </source>
</evidence>
<proteinExistence type="predicted"/>
<feature type="transmembrane region" description="Helical" evidence="1">
    <location>
        <begin position="44"/>
        <end position="61"/>
    </location>
</feature>
<protein>
    <submittedName>
        <fullName evidence="3">Uncharacterized protein</fullName>
    </submittedName>
</protein>
<dbReference type="EMBL" id="CAAKMV010000156">
    <property type="protein sequence ID" value="VIO62010.1"/>
    <property type="molecule type" value="Genomic_DNA"/>
</dbReference>